<dbReference type="PANTHER" id="PTHR45436">
    <property type="entry name" value="SENSOR HISTIDINE KINASE YKOH"/>
    <property type="match status" value="1"/>
</dbReference>
<dbReference type="SUPFAM" id="SSF158472">
    <property type="entry name" value="HAMP domain-like"/>
    <property type="match status" value="1"/>
</dbReference>
<dbReference type="GO" id="GO:0005886">
    <property type="term" value="C:plasma membrane"/>
    <property type="evidence" value="ECO:0007669"/>
    <property type="project" value="UniProtKB-SubCell"/>
</dbReference>
<feature type="domain" description="HAMP" evidence="12">
    <location>
        <begin position="327"/>
        <end position="379"/>
    </location>
</feature>
<dbReference type="InterPro" id="IPR033480">
    <property type="entry name" value="sCache_2"/>
</dbReference>
<evidence type="ECO:0000256" key="4">
    <source>
        <dbReference type="ARBA" id="ARBA00022475"/>
    </source>
</evidence>
<dbReference type="EMBL" id="CP000527">
    <property type="protein sequence ID" value="ABM27636.1"/>
    <property type="molecule type" value="Genomic_DNA"/>
</dbReference>
<evidence type="ECO:0000313" key="14">
    <source>
        <dbReference type="Proteomes" id="UP000009173"/>
    </source>
</evidence>
<dbReference type="InterPro" id="IPR013656">
    <property type="entry name" value="PAS_4"/>
</dbReference>
<keyword evidence="8" id="KW-0418">Kinase</keyword>
<keyword evidence="5" id="KW-0597">Phosphoprotein</keyword>
<dbReference type="InterPro" id="IPR000014">
    <property type="entry name" value="PAS"/>
</dbReference>
<dbReference type="InterPro" id="IPR003660">
    <property type="entry name" value="HAMP_dom"/>
</dbReference>
<dbReference type="InterPro" id="IPR004010">
    <property type="entry name" value="Double_Cache_2"/>
</dbReference>
<sequence length="541" mass="61403" precursor="true">MFSGIRGRLFVGFLAVFLLAVAGTATYSYMGMRRVMDREVQSRVEDTAQSIQTVVRLAADLSVTSYLRAVSEKALDIVSTYGALARTGRMSEEEAKAQAARMLLALRVGTSGYVYVIGSTGVMQVHPQVPLVGQNLSNYTFVQEQLRRQSGYIQYEWRNPGESRRRPKALYMVRYEPWDWIISASAYRDEFRDLVDINAFKDTVLSFRIGETGYAYMLTGGGELLIHPWRDEHTGQDWRDGSGRRFVQEMLERREGRIRYTWKNPGDGSFREKVAAFTYMPEYDWIVVASGYMDELQAPVLELRNVTMVAVTGGGVMLALLGWWCVAAALGPLRRLAHAVRRGAEGDLAVRFVPEGQDEVGRLADDFNRLMGNLEAHTSRLEDRVQERTLELTRLNAAYREEIDMRREVEGKARHRLEFLRSLMNAVPCPIFFRNREGAFIDCNDNFAELVLGVDIAEVAGKRPEDFPGVYLPIYLEEMRRGEELLWRDGGVQSMDVRIVCGDGLERRFRVSKRPFVSSEGEEGLLGVMVELPSCDAEERA</sequence>
<keyword evidence="10" id="KW-0902">Two-component regulatory system</keyword>
<keyword evidence="6" id="KW-0808">Transferase</keyword>
<organism evidence="13 14">
    <name type="scientific">Nitratidesulfovibrio vulgaris (strain DP4)</name>
    <name type="common">Desulfovibrio vulgaris</name>
    <dbReference type="NCBI Taxonomy" id="391774"/>
    <lineage>
        <taxon>Bacteria</taxon>
        <taxon>Pseudomonadati</taxon>
        <taxon>Thermodesulfobacteriota</taxon>
        <taxon>Desulfovibrionia</taxon>
        <taxon>Desulfovibrionales</taxon>
        <taxon>Desulfovibrionaceae</taxon>
        <taxon>Nitratidesulfovibrio</taxon>
    </lineage>
</organism>
<evidence type="ECO:0000256" key="7">
    <source>
        <dbReference type="ARBA" id="ARBA00022692"/>
    </source>
</evidence>
<dbReference type="GO" id="GO:0000160">
    <property type="term" value="P:phosphorelay signal transduction system"/>
    <property type="evidence" value="ECO:0007669"/>
    <property type="project" value="UniProtKB-KW"/>
</dbReference>
<keyword evidence="7" id="KW-0812">Transmembrane</keyword>
<dbReference type="Proteomes" id="UP000009173">
    <property type="component" value="Chromosome"/>
</dbReference>
<dbReference type="SUPFAM" id="SSF55785">
    <property type="entry name" value="PYP-like sensor domain (PAS domain)"/>
    <property type="match status" value="1"/>
</dbReference>
<keyword evidence="11" id="KW-0472">Membrane</keyword>
<evidence type="ECO:0000256" key="11">
    <source>
        <dbReference type="ARBA" id="ARBA00023136"/>
    </source>
</evidence>
<evidence type="ECO:0000256" key="1">
    <source>
        <dbReference type="ARBA" id="ARBA00000085"/>
    </source>
</evidence>
<dbReference type="Pfam" id="PF08448">
    <property type="entry name" value="PAS_4"/>
    <property type="match status" value="1"/>
</dbReference>
<evidence type="ECO:0000256" key="2">
    <source>
        <dbReference type="ARBA" id="ARBA00004651"/>
    </source>
</evidence>
<evidence type="ECO:0000256" key="10">
    <source>
        <dbReference type="ARBA" id="ARBA00023012"/>
    </source>
</evidence>
<evidence type="ECO:0000256" key="9">
    <source>
        <dbReference type="ARBA" id="ARBA00022989"/>
    </source>
</evidence>
<dbReference type="SMART" id="SM01049">
    <property type="entry name" value="Cache_2"/>
    <property type="match status" value="1"/>
</dbReference>
<dbReference type="SMART" id="SM00304">
    <property type="entry name" value="HAMP"/>
    <property type="match status" value="1"/>
</dbReference>
<comment type="subcellular location">
    <subcellularLocation>
        <location evidence="2">Cell membrane</location>
        <topology evidence="2">Multi-pass membrane protein</topology>
    </subcellularLocation>
</comment>
<dbReference type="KEGG" id="dvl:Dvul_0613"/>
<dbReference type="RefSeq" id="WP_011791723.1">
    <property type="nucleotide sequence ID" value="NC_008751.1"/>
</dbReference>
<dbReference type="Gene3D" id="6.10.340.10">
    <property type="match status" value="1"/>
</dbReference>
<evidence type="ECO:0000313" key="13">
    <source>
        <dbReference type="EMBL" id="ABM27636.1"/>
    </source>
</evidence>
<gene>
    <name evidence="13" type="ordered locus">Dvul_0613</name>
</gene>
<dbReference type="Pfam" id="PF08269">
    <property type="entry name" value="dCache_2"/>
    <property type="match status" value="1"/>
</dbReference>
<evidence type="ECO:0000256" key="3">
    <source>
        <dbReference type="ARBA" id="ARBA00012438"/>
    </source>
</evidence>
<dbReference type="PANTHER" id="PTHR45436:SF5">
    <property type="entry name" value="SENSOR HISTIDINE KINASE TRCS"/>
    <property type="match status" value="1"/>
</dbReference>
<evidence type="ECO:0000256" key="5">
    <source>
        <dbReference type="ARBA" id="ARBA00022553"/>
    </source>
</evidence>
<dbReference type="GO" id="GO:0004673">
    <property type="term" value="F:protein histidine kinase activity"/>
    <property type="evidence" value="ECO:0007669"/>
    <property type="project" value="UniProtKB-EC"/>
</dbReference>
<keyword evidence="9" id="KW-1133">Transmembrane helix</keyword>
<keyword evidence="4" id="KW-1003">Cell membrane</keyword>
<dbReference type="HOGENOM" id="CLU_025435_0_0_7"/>
<proteinExistence type="predicted"/>
<comment type="catalytic activity">
    <reaction evidence="1">
        <text>ATP + protein L-histidine = ADP + protein N-phospho-L-histidine.</text>
        <dbReference type="EC" id="2.7.13.3"/>
    </reaction>
</comment>
<dbReference type="InterPro" id="IPR035965">
    <property type="entry name" value="PAS-like_dom_sf"/>
</dbReference>
<dbReference type="NCBIfam" id="TIGR00229">
    <property type="entry name" value="sensory_box"/>
    <property type="match status" value="1"/>
</dbReference>
<evidence type="ECO:0000256" key="8">
    <source>
        <dbReference type="ARBA" id="ARBA00022777"/>
    </source>
</evidence>
<name>A0A0H3A5N1_NITV4</name>
<evidence type="ECO:0000256" key="6">
    <source>
        <dbReference type="ARBA" id="ARBA00022679"/>
    </source>
</evidence>
<dbReference type="CDD" id="cd06225">
    <property type="entry name" value="HAMP"/>
    <property type="match status" value="1"/>
</dbReference>
<dbReference type="AlphaFoldDB" id="A0A0H3A5N1"/>
<accession>A0A0H3A5N1</accession>
<dbReference type="EC" id="2.7.13.3" evidence="3"/>
<dbReference type="Pfam" id="PF00672">
    <property type="entry name" value="HAMP"/>
    <property type="match status" value="1"/>
</dbReference>
<protein>
    <recommendedName>
        <fullName evidence="3">histidine kinase</fullName>
        <ecNumber evidence="3">2.7.13.3</ecNumber>
    </recommendedName>
</protein>
<reference evidence="14" key="1">
    <citation type="journal article" date="2009" name="Environ. Microbiol.">
        <title>Contribution of mobile genetic elements to Desulfovibrio vulgaris genome plasticity.</title>
        <authorList>
            <person name="Walker C.B."/>
            <person name="Stolyar S."/>
            <person name="Chivian D."/>
            <person name="Pinel N."/>
            <person name="Gabster J.A."/>
            <person name="Dehal P.S."/>
            <person name="He Z."/>
            <person name="Yang Z.K."/>
            <person name="Yen H.C."/>
            <person name="Zhou J."/>
            <person name="Wall J.D."/>
            <person name="Hazen T.C."/>
            <person name="Arkin A.P."/>
            <person name="Stahl D.A."/>
        </authorList>
    </citation>
    <scope>NUCLEOTIDE SEQUENCE [LARGE SCALE GENOMIC DNA]</scope>
    <source>
        <strain evidence="14">DP4</strain>
    </source>
</reference>
<dbReference type="PROSITE" id="PS50885">
    <property type="entry name" value="HAMP"/>
    <property type="match status" value="1"/>
</dbReference>
<dbReference type="InterPro" id="IPR050428">
    <property type="entry name" value="TCS_sensor_his_kinase"/>
</dbReference>
<evidence type="ECO:0000259" key="12">
    <source>
        <dbReference type="PROSITE" id="PS50885"/>
    </source>
</evidence>
<dbReference type="CDD" id="cd12912">
    <property type="entry name" value="PDC2_MCP_like"/>
    <property type="match status" value="2"/>
</dbReference>
<dbReference type="Gene3D" id="3.30.450.20">
    <property type="entry name" value="PAS domain"/>
    <property type="match status" value="3"/>
</dbReference>